<comment type="similarity">
    <text evidence="2">Belongs to the actin family.</text>
</comment>
<evidence type="ECO:0000256" key="1">
    <source>
        <dbReference type="ARBA" id="ARBA00049360"/>
    </source>
</evidence>
<dbReference type="Gene3D" id="3.90.640.10">
    <property type="entry name" value="Actin, Chain A, domain 4"/>
    <property type="match status" value="1"/>
</dbReference>
<comment type="caution">
    <text evidence="3">The sequence shown here is derived from an EMBL/GenBank/DDBJ whole genome shotgun (WGS) entry which is preliminary data.</text>
</comment>
<comment type="catalytic activity">
    <reaction evidence="1">
        <text>ATP + H2O = ADP + phosphate + H(+)</text>
        <dbReference type="Rhea" id="RHEA:13065"/>
        <dbReference type="ChEBI" id="CHEBI:15377"/>
        <dbReference type="ChEBI" id="CHEBI:15378"/>
        <dbReference type="ChEBI" id="CHEBI:30616"/>
        <dbReference type="ChEBI" id="CHEBI:43474"/>
        <dbReference type="ChEBI" id="CHEBI:456216"/>
    </reaction>
</comment>
<gene>
    <name evidence="3" type="ORF">PGO_030780</name>
</gene>
<dbReference type="Gene3D" id="3.30.420.40">
    <property type="match status" value="2"/>
</dbReference>
<dbReference type="Proteomes" id="UP000195521">
    <property type="component" value="Unassembled WGS sequence"/>
</dbReference>
<dbReference type="InterPro" id="IPR004000">
    <property type="entry name" value="Actin"/>
</dbReference>
<dbReference type="GeneID" id="39745982"/>
<keyword evidence="4" id="KW-1185">Reference proteome</keyword>
<dbReference type="OrthoDB" id="337660at2759"/>
<protein>
    <submittedName>
        <fullName evidence="3">Actin-like protein</fullName>
    </submittedName>
</protein>
<accession>A0A1Y1JC83</accession>
<dbReference type="EMBL" id="BDQF01000003">
    <property type="protein sequence ID" value="GAW79278.1"/>
    <property type="molecule type" value="Genomic_DNA"/>
</dbReference>
<evidence type="ECO:0000313" key="4">
    <source>
        <dbReference type="Proteomes" id="UP000195521"/>
    </source>
</evidence>
<organism evidence="3 4">
    <name type="scientific">Plasmodium gonderi</name>
    <dbReference type="NCBI Taxonomy" id="77519"/>
    <lineage>
        <taxon>Eukaryota</taxon>
        <taxon>Sar</taxon>
        <taxon>Alveolata</taxon>
        <taxon>Apicomplexa</taxon>
        <taxon>Aconoidasida</taxon>
        <taxon>Haemosporida</taxon>
        <taxon>Plasmodiidae</taxon>
        <taxon>Plasmodium</taxon>
        <taxon>Plasmodium (Plasmodium)</taxon>
    </lineage>
</organism>
<dbReference type="InterPro" id="IPR043129">
    <property type="entry name" value="ATPase_NBD"/>
</dbReference>
<evidence type="ECO:0000313" key="3">
    <source>
        <dbReference type="EMBL" id="GAW79278.1"/>
    </source>
</evidence>
<dbReference type="SMART" id="SM00268">
    <property type="entry name" value="ACTIN"/>
    <property type="match status" value="1"/>
</dbReference>
<evidence type="ECO:0000256" key="2">
    <source>
        <dbReference type="RuleBase" id="RU000487"/>
    </source>
</evidence>
<dbReference type="RefSeq" id="XP_028541867.1">
    <property type="nucleotide sequence ID" value="XM_028686066.1"/>
</dbReference>
<dbReference type="AlphaFoldDB" id="A0A1Y1JC83"/>
<name>A0A1Y1JC83_PLAGO</name>
<dbReference type="PANTHER" id="PTHR11937">
    <property type="entry name" value="ACTIN"/>
    <property type="match status" value="1"/>
</dbReference>
<sequence length="419" mass="48572">MECEDEKVEEEYPPIVILDPGSWTIKIGVTKDHMPTFQIPCLYIEKTFSNSRKVKFGLEALEDYTLTKYGIAKSKEEKVSIDKEDGELVNVKITFADPRHPLSTNDFTDLFEVYNYLIKKLNIKTADYNLLVAIPERAEKLYISNLLDWAFKSQKFASISFIYNSLAASYYYGLKTALVVDLGECASRISPISENYGIFLDSTKISEIGGYVISKYISHFMKINDNYIDYILVQNYKELNSYISLDIDRSIKLNSDCNGLSKPYKIPYNNIYIDPKAEILSHEIYFQPEFLAHFPGYYYKQNIISLNQLIFECICSCPMDLRKQLMNNIVLIGGVSNCINMHERLHKELMNTLKHKNYSENTKIHIKNMNMSDIASYLGCKKYGKLIYNNEKKWITREDYFSTPKNKSIQKLLILANIL</sequence>
<reference evidence="4" key="1">
    <citation type="submission" date="2017-04" db="EMBL/GenBank/DDBJ databases">
        <title>Plasmodium gonderi genome.</title>
        <authorList>
            <person name="Arisue N."/>
            <person name="Honma H."/>
            <person name="Kawai S."/>
            <person name="Tougan T."/>
            <person name="Tanabe K."/>
            <person name="Horii T."/>
        </authorList>
    </citation>
    <scope>NUCLEOTIDE SEQUENCE [LARGE SCALE GENOMIC DNA]</scope>
    <source>
        <strain evidence="4">ATCC 30045</strain>
    </source>
</reference>
<dbReference type="SUPFAM" id="SSF53067">
    <property type="entry name" value="Actin-like ATPase domain"/>
    <property type="match status" value="2"/>
</dbReference>
<dbReference type="OMA" id="NMHERLH"/>
<proteinExistence type="inferred from homology"/>
<dbReference type="Pfam" id="PF00022">
    <property type="entry name" value="Actin"/>
    <property type="match status" value="2"/>
</dbReference>
<dbReference type="CDD" id="cd10169">
    <property type="entry name" value="ASKHA_NBD_actin-like"/>
    <property type="match status" value="1"/>
</dbReference>